<gene>
    <name evidence="14" type="ORF">A2V49_04585</name>
</gene>
<evidence type="ECO:0000256" key="3">
    <source>
        <dbReference type="ARBA" id="ARBA00022801"/>
    </source>
</evidence>
<dbReference type="InterPro" id="IPR014017">
    <property type="entry name" value="DNA_helicase_UvrD-like_C"/>
</dbReference>
<evidence type="ECO:0000256" key="6">
    <source>
        <dbReference type="ARBA" id="ARBA00023125"/>
    </source>
</evidence>
<comment type="similarity">
    <text evidence="1">Belongs to the helicase family. UvrD subfamily.</text>
</comment>
<keyword evidence="2 11" id="KW-0547">Nucleotide-binding</keyword>
<evidence type="ECO:0000313" key="14">
    <source>
        <dbReference type="EMBL" id="OGC46253.1"/>
    </source>
</evidence>
<keyword evidence="7" id="KW-0413">Isomerase</keyword>
<dbReference type="PANTHER" id="PTHR11070">
    <property type="entry name" value="UVRD / RECB / PCRA DNA HELICASE FAMILY MEMBER"/>
    <property type="match status" value="1"/>
</dbReference>
<dbReference type="GO" id="GO:0005524">
    <property type="term" value="F:ATP binding"/>
    <property type="evidence" value="ECO:0007669"/>
    <property type="project" value="UniProtKB-UniRule"/>
</dbReference>
<dbReference type="InterPro" id="IPR000212">
    <property type="entry name" value="DNA_helicase_UvrD/REP"/>
</dbReference>
<organism evidence="14 15">
    <name type="scientific">candidate division WWE3 bacterium RBG_19FT_COMBO_34_6</name>
    <dbReference type="NCBI Taxonomy" id="1802612"/>
    <lineage>
        <taxon>Bacteria</taxon>
        <taxon>Katanobacteria</taxon>
    </lineage>
</organism>
<keyword evidence="5 11" id="KW-0067">ATP-binding</keyword>
<dbReference type="AlphaFoldDB" id="A0A1F4UPX6"/>
<dbReference type="GO" id="GO:0003677">
    <property type="term" value="F:DNA binding"/>
    <property type="evidence" value="ECO:0007669"/>
    <property type="project" value="UniProtKB-KW"/>
</dbReference>
<dbReference type="GO" id="GO:0000725">
    <property type="term" value="P:recombinational repair"/>
    <property type="evidence" value="ECO:0007669"/>
    <property type="project" value="TreeGrafter"/>
</dbReference>
<dbReference type="Gene3D" id="3.40.50.300">
    <property type="entry name" value="P-loop containing nucleotide triphosphate hydrolases"/>
    <property type="match status" value="3"/>
</dbReference>
<evidence type="ECO:0000256" key="1">
    <source>
        <dbReference type="ARBA" id="ARBA00009922"/>
    </source>
</evidence>
<evidence type="ECO:0000256" key="10">
    <source>
        <dbReference type="ARBA" id="ARBA00048988"/>
    </source>
</evidence>
<dbReference type="InterPro" id="IPR014016">
    <property type="entry name" value="UvrD-like_ATP-bd"/>
</dbReference>
<evidence type="ECO:0000256" key="7">
    <source>
        <dbReference type="ARBA" id="ARBA00023235"/>
    </source>
</evidence>
<dbReference type="EMBL" id="MEUV01000010">
    <property type="protein sequence ID" value="OGC46253.1"/>
    <property type="molecule type" value="Genomic_DNA"/>
</dbReference>
<name>A0A1F4UPX6_UNCKA</name>
<evidence type="ECO:0000256" key="2">
    <source>
        <dbReference type="ARBA" id="ARBA00022741"/>
    </source>
</evidence>
<dbReference type="InterPro" id="IPR013986">
    <property type="entry name" value="DExx_box_DNA_helicase_dom_sf"/>
</dbReference>
<dbReference type="PROSITE" id="PS51217">
    <property type="entry name" value="UVRD_HELICASE_CTER"/>
    <property type="match status" value="1"/>
</dbReference>
<evidence type="ECO:0000256" key="11">
    <source>
        <dbReference type="PROSITE-ProRule" id="PRU00560"/>
    </source>
</evidence>
<dbReference type="Gene3D" id="1.10.486.10">
    <property type="entry name" value="PCRA, domain 4"/>
    <property type="match status" value="1"/>
</dbReference>
<evidence type="ECO:0000259" key="12">
    <source>
        <dbReference type="PROSITE" id="PS51198"/>
    </source>
</evidence>
<feature type="domain" description="UvrD-like helicase ATP-binding" evidence="12">
    <location>
        <begin position="5"/>
        <end position="253"/>
    </location>
</feature>
<dbReference type="EC" id="5.6.2.4" evidence="9"/>
<accession>A0A1F4UPX6</accession>
<dbReference type="GO" id="GO:0016887">
    <property type="term" value="F:ATP hydrolysis activity"/>
    <property type="evidence" value="ECO:0007669"/>
    <property type="project" value="RHEA"/>
</dbReference>
<dbReference type="Pfam" id="PF00580">
    <property type="entry name" value="UvrD-helicase"/>
    <property type="match status" value="2"/>
</dbReference>
<evidence type="ECO:0000256" key="5">
    <source>
        <dbReference type="ARBA" id="ARBA00022840"/>
    </source>
</evidence>
<keyword evidence="4 11" id="KW-0347">Helicase</keyword>
<dbReference type="InterPro" id="IPR027417">
    <property type="entry name" value="P-loop_NTPase"/>
</dbReference>
<evidence type="ECO:0000313" key="15">
    <source>
        <dbReference type="Proteomes" id="UP000178615"/>
    </source>
</evidence>
<dbReference type="Pfam" id="PF13361">
    <property type="entry name" value="UvrD_C"/>
    <property type="match status" value="1"/>
</dbReference>
<feature type="domain" description="UvrD-like helicase C-terminal" evidence="13">
    <location>
        <begin position="248"/>
        <end position="509"/>
    </location>
</feature>
<evidence type="ECO:0000256" key="9">
    <source>
        <dbReference type="ARBA" id="ARBA00034808"/>
    </source>
</evidence>
<evidence type="ECO:0000256" key="4">
    <source>
        <dbReference type="ARBA" id="ARBA00022806"/>
    </source>
</evidence>
<proteinExistence type="inferred from homology"/>
<dbReference type="SUPFAM" id="SSF52540">
    <property type="entry name" value="P-loop containing nucleoside triphosphate hydrolases"/>
    <property type="match status" value="1"/>
</dbReference>
<comment type="catalytic activity">
    <reaction evidence="8">
        <text>Couples ATP hydrolysis with the unwinding of duplex DNA by translocating in the 3'-5' direction.</text>
        <dbReference type="EC" id="5.6.2.4"/>
    </reaction>
</comment>
<keyword evidence="3 11" id="KW-0378">Hydrolase</keyword>
<dbReference type="PANTHER" id="PTHR11070:SF2">
    <property type="entry name" value="ATP-DEPENDENT DNA HELICASE SRS2"/>
    <property type="match status" value="1"/>
</dbReference>
<dbReference type="PROSITE" id="PS51198">
    <property type="entry name" value="UVRD_HELICASE_ATP_BIND"/>
    <property type="match status" value="1"/>
</dbReference>
<evidence type="ECO:0000259" key="13">
    <source>
        <dbReference type="PROSITE" id="PS51217"/>
    </source>
</evidence>
<keyword evidence="6" id="KW-0238">DNA-binding</keyword>
<dbReference type="Gene3D" id="1.10.10.160">
    <property type="match status" value="1"/>
</dbReference>
<comment type="caution">
    <text evidence="14">The sequence shown here is derived from an EMBL/GenBank/DDBJ whole genome shotgun (WGS) entry which is preliminary data.</text>
</comment>
<feature type="binding site" evidence="11">
    <location>
        <begin position="26"/>
        <end position="33"/>
    </location>
    <ligand>
        <name>ATP</name>
        <dbReference type="ChEBI" id="CHEBI:30616"/>
    </ligand>
</feature>
<reference evidence="14 15" key="1">
    <citation type="journal article" date="2016" name="Nat. Commun.">
        <title>Thousands of microbial genomes shed light on interconnected biogeochemical processes in an aquifer system.</title>
        <authorList>
            <person name="Anantharaman K."/>
            <person name="Brown C.T."/>
            <person name="Hug L.A."/>
            <person name="Sharon I."/>
            <person name="Castelle C.J."/>
            <person name="Probst A.J."/>
            <person name="Thomas B.C."/>
            <person name="Singh A."/>
            <person name="Wilkins M.J."/>
            <person name="Karaoz U."/>
            <person name="Brodie E.L."/>
            <person name="Williams K.H."/>
            <person name="Hubbard S.S."/>
            <person name="Banfield J.F."/>
        </authorList>
    </citation>
    <scope>NUCLEOTIDE SEQUENCE [LARGE SCALE GENOMIC DNA]</scope>
</reference>
<dbReference type="CDD" id="cd17932">
    <property type="entry name" value="DEXQc_UvrD"/>
    <property type="match status" value="1"/>
</dbReference>
<protein>
    <recommendedName>
        <fullName evidence="9">DNA 3'-5' helicase</fullName>
        <ecNumber evidence="9">5.6.2.4</ecNumber>
    </recommendedName>
</protein>
<dbReference type="Proteomes" id="UP000178615">
    <property type="component" value="Unassembled WGS sequence"/>
</dbReference>
<evidence type="ECO:0000256" key="8">
    <source>
        <dbReference type="ARBA" id="ARBA00034617"/>
    </source>
</evidence>
<sequence>MTDQILPNKKQLEILKHIYGPQIIIAGPGTGKTATLILKINKLVNELKIPHQNILALTFTNKAVNEINQRLGLPDFGYTFHSFCSYILKTKNISYKIIPDHQRKKIINVISSQFGLRFQEVEVGISRYKNLADYKIDKKIILEYEKILQKEGFWDFDDLLIKTYFLLKNDDAVRLQKLKKYKFIFIDEFQDTSKIQYELIKLFVGGSRNICVIGDPNQSIYSFRGADSAIFDQFKNDFPVCKIFYLNENYRNNSKIIEIINQIFPKQSITGIKNDFYDVALVNTLNQNTQAQWIIDFINSKIGGVNLQNASSTSEKLDNNIRFSDFAVIYRNHEHAVTVKKKLFNLGAPYQVIGEDSLFFREETKIIYKIIKYLLDNNYEITTDEINLSKQINLDKKFSETIPSLINLLLSNSKNKDEEYLVDFGLLINEFDHYENSYQKFIEYYDFMLANDSYDEKSDKINLLTMHSAKGLEFNYVFLCFFNNGFIPSKFETDEDKRLFYVSVSRAKKGLFLISPKTYKKRDLYASNYKQFFNLPDVRYIEDENMAREQKRINKQKLKKSQIKLF</sequence>
<comment type="catalytic activity">
    <reaction evidence="10">
        <text>ATP + H2O = ADP + phosphate + H(+)</text>
        <dbReference type="Rhea" id="RHEA:13065"/>
        <dbReference type="ChEBI" id="CHEBI:15377"/>
        <dbReference type="ChEBI" id="CHEBI:15378"/>
        <dbReference type="ChEBI" id="CHEBI:30616"/>
        <dbReference type="ChEBI" id="CHEBI:43474"/>
        <dbReference type="ChEBI" id="CHEBI:456216"/>
        <dbReference type="EC" id="5.6.2.4"/>
    </reaction>
</comment>
<dbReference type="GO" id="GO:0043138">
    <property type="term" value="F:3'-5' DNA helicase activity"/>
    <property type="evidence" value="ECO:0007669"/>
    <property type="project" value="UniProtKB-EC"/>
</dbReference>